<feature type="compositionally biased region" description="Acidic residues" evidence="6">
    <location>
        <begin position="9"/>
        <end position="18"/>
    </location>
</feature>
<dbReference type="SUPFAM" id="SSF88659">
    <property type="entry name" value="Sigma3 and sigma4 domains of RNA polymerase sigma factors"/>
    <property type="match status" value="1"/>
</dbReference>
<evidence type="ECO:0000256" key="6">
    <source>
        <dbReference type="SAM" id="MobiDB-lite"/>
    </source>
</evidence>
<dbReference type="Gene3D" id="1.10.1740.10">
    <property type="match status" value="1"/>
</dbReference>
<dbReference type="InterPro" id="IPR013324">
    <property type="entry name" value="RNA_pol_sigma_r3/r4-like"/>
</dbReference>
<evidence type="ECO:0000256" key="2">
    <source>
        <dbReference type="ARBA" id="ARBA00023015"/>
    </source>
</evidence>
<dbReference type="InterPro" id="IPR014284">
    <property type="entry name" value="RNA_pol_sigma-70_dom"/>
</dbReference>
<feature type="domain" description="RNA polymerase sigma factor 70 region 4 type 2" evidence="8">
    <location>
        <begin position="164"/>
        <end position="206"/>
    </location>
</feature>
<keyword evidence="5" id="KW-0804">Transcription</keyword>
<evidence type="ECO:0000256" key="5">
    <source>
        <dbReference type="ARBA" id="ARBA00023163"/>
    </source>
</evidence>
<evidence type="ECO:0000256" key="3">
    <source>
        <dbReference type="ARBA" id="ARBA00023082"/>
    </source>
</evidence>
<dbReference type="SUPFAM" id="SSF88946">
    <property type="entry name" value="Sigma2 domain of RNA polymerase sigma factors"/>
    <property type="match status" value="1"/>
</dbReference>
<dbReference type="InterPro" id="IPR027383">
    <property type="entry name" value="Znf_put"/>
</dbReference>
<comment type="similarity">
    <text evidence="1">Belongs to the sigma-70 factor family. ECF subfamily.</text>
</comment>
<proteinExistence type="inferred from homology"/>
<keyword evidence="11" id="KW-1185">Reference proteome</keyword>
<reference evidence="10 11" key="1">
    <citation type="submission" date="2018-10" db="EMBL/GenBank/DDBJ databases">
        <title>Kocuria sp. M5W7-7, whole genome shotgun sequence.</title>
        <authorList>
            <person name="Tuo L."/>
        </authorList>
    </citation>
    <scope>NUCLEOTIDE SEQUENCE [LARGE SCALE GENOMIC DNA]</scope>
    <source>
        <strain evidence="10 11">M5W7-7</strain>
    </source>
</reference>
<feature type="compositionally biased region" description="Low complexity" evidence="6">
    <location>
        <begin position="585"/>
        <end position="612"/>
    </location>
</feature>
<dbReference type="Pfam" id="PF13490">
    <property type="entry name" value="zf-HC2"/>
    <property type="match status" value="1"/>
</dbReference>
<name>A0A3N4A0A1_9MICC</name>
<evidence type="ECO:0000313" key="10">
    <source>
        <dbReference type="EMBL" id="ROZ65544.1"/>
    </source>
</evidence>
<feature type="compositionally biased region" description="Low complexity" evidence="6">
    <location>
        <begin position="437"/>
        <end position="462"/>
    </location>
</feature>
<dbReference type="GO" id="GO:0003677">
    <property type="term" value="F:DNA binding"/>
    <property type="evidence" value="ECO:0007669"/>
    <property type="project" value="UniProtKB-KW"/>
</dbReference>
<feature type="compositionally biased region" description="Polar residues" evidence="6">
    <location>
        <begin position="480"/>
        <end position="492"/>
    </location>
</feature>
<evidence type="ECO:0000259" key="9">
    <source>
        <dbReference type="Pfam" id="PF13490"/>
    </source>
</evidence>
<sequence length="744" mass="74922">MTGRPGPEQDTDLADELLDGGAQGVPDVDGTGEQAPAADGPLEDEELLDAVRAGDETSYGVLYQRHRSTALNVARMHTRNVQDAEDLVSEAFTRVLSVIRKGGGPQKFLRSYLVTTIGRLAVDHGVASTRVQPVGEHSELDGAEEFDDVVVRQCDAVAVAGAYASLPERWQAVLWHAEVEGMKPQAIAEVLGMTPNAVSALNKRARGGLQAAYLQAQVSSAATSQCPEIAADLGAFARGSLGSRARREVQQHLDSCPRCTAEYLQLQETGVGMRTWLLPALAALPLWGTESKVLAALMVSGGGTGAAAVASGVAQGTQNAAGTTGSTGGVAIDPTTTAAAADSSHGPSLFEGVVDDPPPSADQASGDASSAGSGANAGTVTGVVGAGVGLKVVVGAVAASAVVALVGVGFNTLVRDDGTNGSTTLGGLPFPAHDGPAEATEAAETAGATSSDSADRASSTPTDDSESSETVRVGLERSNELSGPTARSTEASEATGPSVGMSAFRNVPADPPLARSPESQAAAPAQNDSGATANGVLPRSADQQDPATVRVPEAPRQQAPEGSGTTPGTGHAGALVPPVVDDTPETAPTAPTPNQSEEVPAEPAEPTSTEPAPTDPGTGEGDGVRQTSDPAGVPTDGGDSTRVDTPETHLPTDEPGPQTQDPTQTTGPAPTTEPSPSPLPTTDASEPTDGSTDSSGTDTSGTDTSTRDTTGGDSTDPTSDPTSGSDTGGYWVLTPDGWVLIGWR</sequence>
<dbReference type="InterPro" id="IPR041916">
    <property type="entry name" value="Anti_sigma_zinc_sf"/>
</dbReference>
<evidence type="ECO:0000256" key="4">
    <source>
        <dbReference type="ARBA" id="ARBA00023125"/>
    </source>
</evidence>
<gene>
    <name evidence="10" type="ORF">EDL96_00025</name>
</gene>
<dbReference type="Gene3D" id="1.10.10.10">
    <property type="entry name" value="Winged helix-like DNA-binding domain superfamily/Winged helix DNA-binding domain"/>
    <property type="match status" value="1"/>
</dbReference>
<feature type="region of interest" description="Disordered" evidence="6">
    <location>
        <begin position="414"/>
        <end position="733"/>
    </location>
</feature>
<dbReference type="PANTHER" id="PTHR43133:SF8">
    <property type="entry name" value="RNA POLYMERASE SIGMA FACTOR HI_1459-RELATED"/>
    <property type="match status" value="1"/>
</dbReference>
<dbReference type="InterPro" id="IPR036388">
    <property type="entry name" value="WH-like_DNA-bd_sf"/>
</dbReference>
<dbReference type="Pfam" id="PF04542">
    <property type="entry name" value="Sigma70_r2"/>
    <property type="match status" value="1"/>
</dbReference>
<feature type="region of interest" description="Disordered" evidence="6">
    <location>
        <begin position="1"/>
        <end position="39"/>
    </location>
</feature>
<feature type="compositionally biased region" description="Basic and acidic residues" evidence="6">
    <location>
        <begin position="639"/>
        <end position="652"/>
    </location>
</feature>
<feature type="domain" description="Putative zinc-finger" evidence="9">
    <location>
        <begin position="226"/>
        <end position="259"/>
    </location>
</feature>
<keyword evidence="3" id="KW-0731">Sigma factor</keyword>
<evidence type="ECO:0000256" key="1">
    <source>
        <dbReference type="ARBA" id="ARBA00010641"/>
    </source>
</evidence>
<feature type="compositionally biased region" description="Low complexity" evidence="6">
    <location>
        <begin position="361"/>
        <end position="374"/>
    </location>
</feature>
<evidence type="ECO:0000259" key="7">
    <source>
        <dbReference type="Pfam" id="PF04542"/>
    </source>
</evidence>
<dbReference type="EMBL" id="RKMF01000001">
    <property type="protein sequence ID" value="ROZ65544.1"/>
    <property type="molecule type" value="Genomic_DNA"/>
</dbReference>
<protein>
    <submittedName>
        <fullName evidence="10">Sigma-70 family RNA polymerase sigma factor</fullName>
    </submittedName>
</protein>
<organism evidence="10 11">
    <name type="scientific">Kocuria soli</name>
    <dbReference type="NCBI Taxonomy" id="2485125"/>
    <lineage>
        <taxon>Bacteria</taxon>
        <taxon>Bacillati</taxon>
        <taxon>Actinomycetota</taxon>
        <taxon>Actinomycetes</taxon>
        <taxon>Micrococcales</taxon>
        <taxon>Micrococcaceae</taxon>
        <taxon>Kocuria</taxon>
    </lineage>
</organism>
<dbReference type="GO" id="GO:0006352">
    <property type="term" value="P:DNA-templated transcription initiation"/>
    <property type="evidence" value="ECO:0007669"/>
    <property type="project" value="InterPro"/>
</dbReference>
<dbReference type="InterPro" id="IPR007627">
    <property type="entry name" value="RNA_pol_sigma70_r2"/>
</dbReference>
<evidence type="ECO:0000313" key="11">
    <source>
        <dbReference type="Proteomes" id="UP000270616"/>
    </source>
</evidence>
<dbReference type="InterPro" id="IPR039425">
    <property type="entry name" value="RNA_pol_sigma-70-like"/>
</dbReference>
<feature type="compositionally biased region" description="Low complexity" evidence="6">
    <location>
        <begin position="653"/>
        <end position="670"/>
    </location>
</feature>
<dbReference type="InterPro" id="IPR013249">
    <property type="entry name" value="RNA_pol_sigma70_r4_t2"/>
</dbReference>
<dbReference type="RefSeq" id="WP_123823430.1">
    <property type="nucleotide sequence ID" value="NZ_RKMF01000001.1"/>
</dbReference>
<dbReference type="OrthoDB" id="4990598at2"/>
<dbReference type="InterPro" id="IPR013325">
    <property type="entry name" value="RNA_pol_sigma_r2"/>
</dbReference>
<keyword evidence="4" id="KW-0238">DNA-binding</keyword>
<dbReference type="Pfam" id="PF08281">
    <property type="entry name" value="Sigma70_r4_2"/>
    <property type="match status" value="1"/>
</dbReference>
<accession>A0A3N4A0A1</accession>
<dbReference type="Proteomes" id="UP000270616">
    <property type="component" value="Unassembled WGS sequence"/>
</dbReference>
<dbReference type="PANTHER" id="PTHR43133">
    <property type="entry name" value="RNA POLYMERASE ECF-TYPE SIGMA FACTO"/>
    <property type="match status" value="1"/>
</dbReference>
<dbReference type="AlphaFoldDB" id="A0A3N4A0A1"/>
<keyword evidence="2" id="KW-0805">Transcription regulation</keyword>
<feature type="region of interest" description="Disordered" evidence="6">
    <location>
        <begin position="338"/>
        <end position="374"/>
    </location>
</feature>
<dbReference type="NCBIfam" id="TIGR02937">
    <property type="entry name" value="sigma70-ECF"/>
    <property type="match status" value="1"/>
</dbReference>
<dbReference type="GO" id="GO:0016987">
    <property type="term" value="F:sigma factor activity"/>
    <property type="evidence" value="ECO:0007669"/>
    <property type="project" value="UniProtKB-KW"/>
</dbReference>
<dbReference type="Gene3D" id="1.10.10.1320">
    <property type="entry name" value="Anti-sigma factor, zinc-finger domain"/>
    <property type="match status" value="1"/>
</dbReference>
<comment type="caution">
    <text evidence="10">The sequence shown here is derived from an EMBL/GenBank/DDBJ whole genome shotgun (WGS) entry which is preliminary data.</text>
</comment>
<feature type="domain" description="RNA polymerase sigma-70 region 2" evidence="7">
    <location>
        <begin position="62"/>
        <end position="124"/>
    </location>
</feature>
<evidence type="ECO:0000259" key="8">
    <source>
        <dbReference type="Pfam" id="PF08281"/>
    </source>
</evidence>
<feature type="compositionally biased region" description="Low complexity" evidence="6">
    <location>
        <begin position="687"/>
        <end position="729"/>
    </location>
</feature>